<proteinExistence type="predicted"/>
<gene>
    <name evidence="2" type="ORF">FRX31_001964</name>
</gene>
<evidence type="ECO:0000256" key="1">
    <source>
        <dbReference type="SAM" id="MobiDB-lite"/>
    </source>
</evidence>
<keyword evidence="3" id="KW-1185">Reference proteome</keyword>
<name>A0A7J6XFW9_THATH</name>
<organism evidence="2 3">
    <name type="scientific">Thalictrum thalictroides</name>
    <name type="common">Rue-anemone</name>
    <name type="synonym">Anemone thalictroides</name>
    <dbReference type="NCBI Taxonomy" id="46969"/>
    <lineage>
        <taxon>Eukaryota</taxon>
        <taxon>Viridiplantae</taxon>
        <taxon>Streptophyta</taxon>
        <taxon>Embryophyta</taxon>
        <taxon>Tracheophyta</taxon>
        <taxon>Spermatophyta</taxon>
        <taxon>Magnoliopsida</taxon>
        <taxon>Ranunculales</taxon>
        <taxon>Ranunculaceae</taxon>
        <taxon>Thalictroideae</taxon>
        <taxon>Thalictrum</taxon>
    </lineage>
</organism>
<evidence type="ECO:0000313" key="3">
    <source>
        <dbReference type="Proteomes" id="UP000554482"/>
    </source>
</evidence>
<protein>
    <submittedName>
        <fullName evidence="2">Kinesin-like protein</fullName>
    </submittedName>
</protein>
<dbReference type="Proteomes" id="UP000554482">
    <property type="component" value="Unassembled WGS sequence"/>
</dbReference>
<evidence type="ECO:0000313" key="2">
    <source>
        <dbReference type="EMBL" id="KAF5208449.1"/>
    </source>
</evidence>
<accession>A0A7J6XFW9</accession>
<reference evidence="2 3" key="1">
    <citation type="submission" date="2020-06" db="EMBL/GenBank/DDBJ databases">
        <title>Transcriptomic and genomic resources for Thalictrum thalictroides and T. hernandezii: Facilitating candidate gene discovery in an emerging model plant lineage.</title>
        <authorList>
            <person name="Arias T."/>
            <person name="Riano-Pachon D.M."/>
            <person name="Di Stilio V.S."/>
        </authorList>
    </citation>
    <scope>NUCLEOTIDE SEQUENCE [LARGE SCALE GENOMIC DNA]</scope>
    <source>
        <strain evidence="3">cv. WT478/WT964</strain>
        <tissue evidence="2">Leaves</tissue>
    </source>
</reference>
<feature type="region of interest" description="Disordered" evidence="1">
    <location>
        <begin position="1"/>
        <end position="38"/>
    </location>
</feature>
<dbReference type="EMBL" id="JABWDY010000033">
    <property type="protein sequence ID" value="KAF5208449.1"/>
    <property type="molecule type" value="Genomic_DNA"/>
</dbReference>
<dbReference type="OrthoDB" id="3176171at2759"/>
<dbReference type="AlphaFoldDB" id="A0A7J6XFW9"/>
<sequence length="175" mass="19462">MSTRFPGTPPTSKIDRDPGTPTASKIDRTPASTPGVPNTREEKIVVIVRLRLPLSKRERGHKDQVAWECVDDQTIIYKPPSQDCSIVSTSYTFDITLTALVVGVTTAVGREVFKGFKDLYFTNEALKKCKSAIEEIRKDPNVTAASVTFNESKQTVSINQTYKPSNDEDIKLLKK</sequence>
<comment type="caution">
    <text evidence="2">The sequence shown here is derived from an EMBL/GenBank/DDBJ whole genome shotgun (WGS) entry which is preliminary data.</text>
</comment>